<organism evidence="10 11">
    <name type="scientific">Compostibacter hankyongensis</name>
    <dbReference type="NCBI Taxonomy" id="1007089"/>
    <lineage>
        <taxon>Bacteria</taxon>
        <taxon>Pseudomonadati</taxon>
        <taxon>Bacteroidota</taxon>
        <taxon>Chitinophagia</taxon>
        <taxon>Chitinophagales</taxon>
        <taxon>Chitinophagaceae</taxon>
        <taxon>Compostibacter</taxon>
    </lineage>
</organism>
<dbReference type="PANTHER" id="PTHR20941">
    <property type="entry name" value="FOLATE SYNTHESIS PROTEINS"/>
    <property type="match status" value="1"/>
</dbReference>
<evidence type="ECO:0000259" key="9">
    <source>
        <dbReference type="PROSITE" id="PS50972"/>
    </source>
</evidence>
<dbReference type="InterPro" id="IPR011005">
    <property type="entry name" value="Dihydropteroate_synth-like_sf"/>
</dbReference>
<evidence type="ECO:0000256" key="1">
    <source>
        <dbReference type="ARBA" id="ARBA00000012"/>
    </source>
</evidence>
<comment type="caution">
    <text evidence="10">The sequence shown here is derived from an EMBL/GenBank/DDBJ whole genome shotgun (WGS) entry which is preliminary data.</text>
</comment>
<reference evidence="11" key="1">
    <citation type="journal article" date="2019" name="Int. J. Syst. Evol. Microbiol.">
        <title>The Global Catalogue of Microorganisms (GCM) 10K type strain sequencing project: providing services to taxonomists for standard genome sequencing and annotation.</title>
        <authorList>
            <consortium name="The Broad Institute Genomics Platform"/>
            <consortium name="The Broad Institute Genome Sequencing Center for Infectious Disease"/>
            <person name="Wu L."/>
            <person name="Ma J."/>
        </authorList>
    </citation>
    <scope>NUCLEOTIDE SEQUENCE [LARGE SCALE GENOMIC DNA]</scope>
    <source>
        <strain evidence="11">JCM 17664</strain>
    </source>
</reference>
<proteinExistence type="predicted"/>
<dbReference type="Proteomes" id="UP001501207">
    <property type="component" value="Unassembled WGS sequence"/>
</dbReference>
<keyword evidence="8" id="KW-0289">Folate biosynthesis</keyword>
<evidence type="ECO:0000256" key="4">
    <source>
        <dbReference type="ARBA" id="ARBA00012458"/>
    </source>
</evidence>
<dbReference type="NCBIfam" id="TIGR01496">
    <property type="entry name" value="DHPS"/>
    <property type="match status" value="1"/>
</dbReference>
<sequence length="259" mass="28401">MGILNLTDDSFYAGSRYPDEKLLLEKAEEMLSAGAAVLDIGGQSTRPGAALLGAEAEKDKIVPAVRSLLRHFPDALLSVDTWYAEVARAAAGEGAVIINDVSAGEMDADMLGAVAALGVPYIAMHMQGRPATMQQDPHYDDVVRELLDFFIVKKARCREAGIGDLIIDPGFGFGKTLAHNYRLLGHLEDFQLLDAPLAAGVSRKSMIYRLLENTPEEALNGTTALHMLLLQKGVRLLRVHDVKPAMEVIRLWEFYREQQ</sequence>
<keyword evidence="7" id="KW-0460">Magnesium</keyword>
<protein>
    <recommendedName>
        <fullName evidence="4">dihydropteroate synthase</fullName>
        <ecNumber evidence="4">2.5.1.15</ecNumber>
    </recommendedName>
</protein>
<evidence type="ECO:0000256" key="5">
    <source>
        <dbReference type="ARBA" id="ARBA00022679"/>
    </source>
</evidence>
<dbReference type="CDD" id="cd00739">
    <property type="entry name" value="DHPS"/>
    <property type="match status" value="1"/>
</dbReference>
<evidence type="ECO:0000256" key="6">
    <source>
        <dbReference type="ARBA" id="ARBA00022723"/>
    </source>
</evidence>
<dbReference type="InterPro" id="IPR006390">
    <property type="entry name" value="DHP_synth_dom"/>
</dbReference>
<dbReference type="InterPro" id="IPR000489">
    <property type="entry name" value="Pterin-binding_dom"/>
</dbReference>
<dbReference type="SUPFAM" id="SSF51717">
    <property type="entry name" value="Dihydropteroate synthetase-like"/>
    <property type="match status" value="1"/>
</dbReference>
<evidence type="ECO:0000313" key="11">
    <source>
        <dbReference type="Proteomes" id="UP001501207"/>
    </source>
</evidence>
<dbReference type="PANTHER" id="PTHR20941:SF1">
    <property type="entry name" value="FOLIC ACID SYNTHESIS PROTEIN FOL1"/>
    <property type="match status" value="1"/>
</dbReference>
<name>A0ABP8FMY4_9BACT</name>
<evidence type="ECO:0000256" key="8">
    <source>
        <dbReference type="ARBA" id="ARBA00022909"/>
    </source>
</evidence>
<dbReference type="PROSITE" id="PS50972">
    <property type="entry name" value="PTERIN_BINDING"/>
    <property type="match status" value="1"/>
</dbReference>
<comment type="catalytic activity">
    <reaction evidence="1">
        <text>(7,8-dihydropterin-6-yl)methyl diphosphate + 4-aminobenzoate = 7,8-dihydropteroate + diphosphate</text>
        <dbReference type="Rhea" id="RHEA:19949"/>
        <dbReference type="ChEBI" id="CHEBI:17836"/>
        <dbReference type="ChEBI" id="CHEBI:17839"/>
        <dbReference type="ChEBI" id="CHEBI:33019"/>
        <dbReference type="ChEBI" id="CHEBI:72950"/>
        <dbReference type="EC" id="2.5.1.15"/>
    </reaction>
</comment>
<evidence type="ECO:0000256" key="7">
    <source>
        <dbReference type="ARBA" id="ARBA00022842"/>
    </source>
</evidence>
<keyword evidence="11" id="KW-1185">Reference proteome</keyword>
<evidence type="ECO:0000256" key="3">
    <source>
        <dbReference type="ARBA" id="ARBA00004763"/>
    </source>
</evidence>
<dbReference type="EMBL" id="BAABFN010000002">
    <property type="protein sequence ID" value="GAA4307490.1"/>
    <property type="molecule type" value="Genomic_DNA"/>
</dbReference>
<evidence type="ECO:0000313" key="10">
    <source>
        <dbReference type="EMBL" id="GAA4307490.1"/>
    </source>
</evidence>
<dbReference type="Pfam" id="PF00809">
    <property type="entry name" value="Pterin_bind"/>
    <property type="match status" value="1"/>
</dbReference>
<dbReference type="EC" id="2.5.1.15" evidence="4"/>
<feature type="domain" description="Pterin-binding" evidence="9">
    <location>
        <begin position="1"/>
        <end position="250"/>
    </location>
</feature>
<comment type="pathway">
    <text evidence="3">Cofactor biosynthesis; tetrahydrofolate biosynthesis; 7,8-dihydrofolate from 2-amino-4-hydroxy-6-hydroxymethyl-7,8-dihydropteridine diphosphate and 4-aminobenzoate: step 1/2.</text>
</comment>
<dbReference type="PROSITE" id="PS00793">
    <property type="entry name" value="DHPS_2"/>
    <property type="match status" value="1"/>
</dbReference>
<gene>
    <name evidence="10" type="primary">folP</name>
    <name evidence="10" type="ORF">GCM10023143_14100</name>
</gene>
<evidence type="ECO:0000256" key="2">
    <source>
        <dbReference type="ARBA" id="ARBA00001946"/>
    </source>
</evidence>
<comment type="cofactor">
    <cofactor evidence="2">
        <name>Mg(2+)</name>
        <dbReference type="ChEBI" id="CHEBI:18420"/>
    </cofactor>
</comment>
<keyword evidence="5" id="KW-0808">Transferase</keyword>
<dbReference type="Gene3D" id="3.20.20.20">
    <property type="entry name" value="Dihydropteroate synthase-like"/>
    <property type="match status" value="1"/>
</dbReference>
<keyword evidence="6" id="KW-0479">Metal-binding</keyword>
<accession>A0ABP8FMY4</accession>
<dbReference type="InterPro" id="IPR045031">
    <property type="entry name" value="DHP_synth-like"/>
</dbReference>